<dbReference type="Proteomes" id="UP000799753">
    <property type="component" value="Unassembled WGS sequence"/>
</dbReference>
<gene>
    <name evidence="3" type="ORF">P280DRAFT_475224</name>
</gene>
<accession>A0A6A6SH04</accession>
<evidence type="ECO:0000256" key="2">
    <source>
        <dbReference type="SAM" id="Phobius"/>
    </source>
</evidence>
<feature type="transmembrane region" description="Helical" evidence="2">
    <location>
        <begin position="12"/>
        <end position="33"/>
    </location>
</feature>
<feature type="compositionally biased region" description="Basic and acidic residues" evidence="1">
    <location>
        <begin position="168"/>
        <end position="181"/>
    </location>
</feature>
<evidence type="ECO:0000256" key="1">
    <source>
        <dbReference type="SAM" id="MobiDB-lite"/>
    </source>
</evidence>
<proteinExistence type="predicted"/>
<keyword evidence="2" id="KW-0812">Transmembrane</keyword>
<name>A0A6A6SH04_9PLEO</name>
<dbReference type="AlphaFoldDB" id="A0A6A6SH04"/>
<organism evidence="3 4">
    <name type="scientific">Massarina eburnea CBS 473.64</name>
    <dbReference type="NCBI Taxonomy" id="1395130"/>
    <lineage>
        <taxon>Eukaryota</taxon>
        <taxon>Fungi</taxon>
        <taxon>Dikarya</taxon>
        <taxon>Ascomycota</taxon>
        <taxon>Pezizomycotina</taxon>
        <taxon>Dothideomycetes</taxon>
        <taxon>Pleosporomycetidae</taxon>
        <taxon>Pleosporales</taxon>
        <taxon>Massarineae</taxon>
        <taxon>Massarinaceae</taxon>
        <taxon>Massarina</taxon>
    </lineage>
</organism>
<protein>
    <submittedName>
        <fullName evidence="3">Uncharacterized protein</fullName>
    </submittedName>
</protein>
<evidence type="ECO:0000313" key="3">
    <source>
        <dbReference type="EMBL" id="KAF2646317.1"/>
    </source>
</evidence>
<reference evidence="3" key="1">
    <citation type="journal article" date="2020" name="Stud. Mycol.">
        <title>101 Dothideomycetes genomes: a test case for predicting lifestyles and emergence of pathogens.</title>
        <authorList>
            <person name="Haridas S."/>
            <person name="Albert R."/>
            <person name="Binder M."/>
            <person name="Bloem J."/>
            <person name="Labutti K."/>
            <person name="Salamov A."/>
            <person name="Andreopoulos B."/>
            <person name="Baker S."/>
            <person name="Barry K."/>
            <person name="Bills G."/>
            <person name="Bluhm B."/>
            <person name="Cannon C."/>
            <person name="Castanera R."/>
            <person name="Culley D."/>
            <person name="Daum C."/>
            <person name="Ezra D."/>
            <person name="Gonzalez J."/>
            <person name="Henrissat B."/>
            <person name="Kuo A."/>
            <person name="Liang C."/>
            <person name="Lipzen A."/>
            <person name="Lutzoni F."/>
            <person name="Magnuson J."/>
            <person name="Mondo S."/>
            <person name="Nolan M."/>
            <person name="Ohm R."/>
            <person name="Pangilinan J."/>
            <person name="Park H.-J."/>
            <person name="Ramirez L."/>
            <person name="Alfaro M."/>
            <person name="Sun H."/>
            <person name="Tritt A."/>
            <person name="Yoshinaga Y."/>
            <person name="Zwiers L.-H."/>
            <person name="Turgeon B."/>
            <person name="Goodwin S."/>
            <person name="Spatafora J."/>
            <person name="Crous P."/>
            <person name="Grigoriev I."/>
        </authorList>
    </citation>
    <scope>NUCLEOTIDE SEQUENCE</scope>
    <source>
        <strain evidence="3">CBS 473.64</strain>
    </source>
</reference>
<keyword evidence="2" id="KW-1133">Transmembrane helix</keyword>
<evidence type="ECO:0000313" key="4">
    <source>
        <dbReference type="Proteomes" id="UP000799753"/>
    </source>
</evidence>
<feature type="region of interest" description="Disordered" evidence="1">
    <location>
        <begin position="130"/>
        <end position="193"/>
    </location>
</feature>
<feature type="compositionally biased region" description="Basic and acidic residues" evidence="1">
    <location>
        <begin position="145"/>
        <end position="156"/>
    </location>
</feature>
<keyword evidence="4" id="KW-1185">Reference proteome</keyword>
<sequence>MAGEQWQIDHRRGLGFLVTLVCAWVQVVAWAGGVNISVRAAGSVERGFMCVDSKKQSSAGRRRCRAFIHSSAGQSRMRSRLAHMETTVRMQRRGHRQLGWLFRSPWFSRTGPAAAFLAFLAFLQVAAESPTAESHGAPKRRGSSRRAEAMPRDRETVSTGGRRWTALDAERKRSAERREGSGRPVPVVMVPND</sequence>
<keyword evidence="2" id="KW-0472">Membrane</keyword>
<dbReference type="EMBL" id="MU006776">
    <property type="protein sequence ID" value="KAF2646317.1"/>
    <property type="molecule type" value="Genomic_DNA"/>
</dbReference>